<dbReference type="AlphaFoldDB" id="A0AAE0BW42"/>
<keyword evidence="4" id="KW-1185">Reference proteome</keyword>
<dbReference type="InterPro" id="IPR036890">
    <property type="entry name" value="HATPase_C_sf"/>
</dbReference>
<evidence type="ECO:0000313" key="4">
    <source>
        <dbReference type="Proteomes" id="UP001190700"/>
    </source>
</evidence>
<organism evidence="3 4">
    <name type="scientific">Cymbomonas tetramitiformis</name>
    <dbReference type="NCBI Taxonomy" id="36881"/>
    <lineage>
        <taxon>Eukaryota</taxon>
        <taxon>Viridiplantae</taxon>
        <taxon>Chlorophyta</taxon>
        <taxon>Pyramimonadophyceae</taxon>
        <taxon>Pyramimonadales</taxon>
        <taxon>Pyramimonadaceae</taxon>
        <taxon>Cymbomonas</taxon>
    </lineage>
</organism>
<feature type="region of interest" description="Disordered" evidence="1">
    <location>
        <begin position="542"/>
        <end position="571"/>
    </location>
</feature>
<protein>
    <recommendedName>
        <fullName evidence="2">Sacsin/Nov domain-containing protein</fullName>
    </recommendedName>
</protein>
<dbReference type="GO" id="GO:0030544">
    <property type="term" value="F:Hsp70 protein binding"/>
    <property type="evidence" value="ECO:0007669"/>
    <property type="project" value="TreeGrafter"/>
</dbReference>
<evidence type="ECO:0000256" key="1">
    <source>
        <dbReference type="SAM" id="MobiDB-lite"/>
    </source>
</evidence>
<name>A0AAE0BW42_9CHLO</name>
<dbReference type="InterPro" id="IPR058210">
    <property type="entry name" value="SACS/Nov_dom"/>
</dbReference>
<dbReference type="EMBL" id="LGRX02033100">
    <property type="protein sequence ID" value="KAK3242940.1"/>
    <property type="molecule type" value="Genomic_DNA"/>
</dbReference>
<reference evidence="3 4" key="1">
    <citation type="journal article" date="2015" name="Genome Biol. Evol.">
        <title>Comparative Genomics of a Bacterivorous Green Alga Reveals Evolutionary Causalities and Consequences of Phago-Mixotrophic Mode of Nutrition.</title>
        <authorList>
            <person name="Burns J.A."/>
            <person name="Paasch A."/>
            <person name="Narechania A."/>
            <person name="Kim E."/>
        </authorList>
    </citation>
    <scope>NUCLEOTIDE SEQUENCE [LARGE SCALE GENOMIC DNA]</scope>
    <source>
        <strain evidence="3 4">PLY_AMNH</strain>
    </source>
</reference>
<comment type="caution">
    <text evidence="3">The sequence shown here is derived from an EMBL/GenBank/DDBJ whole genome shotgun (WGS) entry which is preliminary data.</text>
</comment>
<dbReference type="InterPro" id="IPR052972">
    <property type="entry name" value="Sacsin_chaperone_reg"/>
</dbReference>
<evidence type="ECO:0000313" key="3">
    <source>
        <dbReference type="EMBL" id="KAK3242940.1"/>
    </source>
</evidence>
<dbReference type="SUPFAM" id="SSF55874">
    <property type="entry name" value="ATPase domain of HSP90 chaperone/DNA topoisomerase II/histidine kinase"/>
    <property type="match status" value="1"/>
</dbReference>
<dbReference type="PANTHER" id="PTHR15600">
    <property type="entry name" value="SACSIN"/>
    <property type="match status" value="1"/>
</dbReference>
<dbReference type="Proteomes" id="UP001190700">
    <property type="component" value="Unassembled WGS sequence"/>
</dbReference>
<proteinExistence type="predicted"/>
<dbReference type="Pfam" id="PF25794">
    <property type="entry name" value="SACS"/>
    <property type="match status" value="1"/>
</dbReference>
<sequence length="974" mass="106808">MGILNPADVAEREVAQLTSQRKTDSTEGRAEDYGLQKVKITAFIRHILDQYQFGLQIPAEFIQNSDDACAHLIDIGVDERTFSSKGGPQHLPGNDNVRQLLGPAFTVYNNETFSEQDFQNITNTGESGKREDASKTGRFCLGINVAYHLGDCLILVTGNRMVAFDPSRIFFPEPFYVEFGQDNQAFADQFPDFCAPFAIHGITFRERFEGTLFRVPLRTELQPGAMSKRIISVQQLWADLLDDFCAQAGPSLLFLKHVRTICVHSIPAESKIKKVVFRTTLDGADNSHFLSTRTTILRSLLLNPGTGKKLSAGEFQANLQKLAQGVKKGQALPEQLARVTLHSWKKRVTSRTVWLVCTRVAGGAALDMAASDPEALIDRRIPLVQAAACEWKDASFLAPIDGRVHCALPLLDERGHTMHLNLYAPTSPDRRKLLRSDDPHNRAWTPACMEYGLAPAAAMLLQLIAHRVVHGLTESSLPGTEDTAGENGDLRMSDGSIVELQASPLSGARSGRELQRSNSINVRASEKPSLQRVTTAQLATRDLPFSPTGSPVKRRASVPTNTSGISSPLVEGGAAEEDLTPWYALFPRVADPGASGADDMIALLQRCIYKCVHQLPVLAHLTSPDHAPDPDGGHVPKAMVVAQDTLRILCEPASEVMYLDRGALARGPTLPVFMEVLQRTECVRLVEPTSCMLKGFQLAGHPLGALTPASMCKLLRAPSPLLRRFLLEHPTAHLTCLEYILTDEAGAAAVPGCWIARTLDDHLRRIAPTPYPSSPKPSKGAMPRGLPESFEVTEDRLYVASQEQKPLLVPELAGHILSMAGGHLDDRSLQRLCHHADVVVLDRSPAALCGVLPALLPATWRGAASLQWLQPPELDCPADAAWPSVERMTAIWRHLGTYGHLETADLPQEWPLLPTCCGKLLAFGETPPAFFDSSDLAFLDGRELRILQRLGCLVVDCEQFSVPRAVRRLKRRVK</sequence>
<dbReference type="PANTHER" id="PTHR15600:SF42">
    <property type="entry name" value="SACSIN"/>
    <property type="match status" value="1"/>
</dbReference>
<accession>A0AAE0BW42</accession>
<gene>
    <name evidence="3" type="ORF">CYMTET_47369</name>
</gene>
<feature type="non-terminal residue" evidence="3">
    <location>
        <position position="974"/>
    </location>
</feature>
<feature type="domain" description="Sacsin/Nov" evidence="2">
    <location>
        <begin position="38"/>
        <end position="274"/>
    </location>
</feature>
<evidence type="ECO:0000259" key="2">
    <source>
        <dbReference type="Pfam" id="PF25794"/>
    </source>
</evidence>